<comment type="function">
    <text evidence="1 7">Binds directly to 16S ribosomal RNA.</text>
</comment>
<dbReference type="GO" id="GO:0005840">
    <property type="term" value="C:ribosome"/>
    <property type="evidence" value="ECO:0007669"/>
    <property type="project" value="UniProtKB-KW"/>
</dbReference>
<reference evidence="8 9" key="1">
    <citation type="submission" date="2019-04" db="EMBL/GenBank/DDBJ databases">
        <authorList>
            <person name="Van Vliet M D."/>
        </authorList>
    </citation>
    <scope>NUCLEOTIDE SEQUENCE [LARGE SCALE GENOMIC DNA]</scope>
    <source>
        <strain evidence="8 9">F1</strain>
    </source>
</reference>
<dbReference type="RefSeq" id="WP_136081717.1">
    <property type="nucleotide sequence ID" value="NZ_CAAHFG010000003.1"/>
</dbReference>
<evidence type="ECO:0000313" key="9">
    <source>
        <dbReference type="Proteomes" id="UP000366872"/>
    </source>
</evidence>
<keyword evidence="4 7" id="KW-0689">Ribosomal protein</keyword>
<dbReference type="InterPro" id="IPR002583">
    <property type="entry name" value="Ribosomal_bS20"/>
</dbReference>
<dbReference type="GO" id="GO:0019843">
    <property type="term" value="F:rRNA binding"/>
    <property type="evidence" value="ECO:0007669"/>
    <property type="project" value="UniProtKB-UniRule"/>
</dbReference>
<gene>
    <name evidence="7 8" type="primary">rpsT</name>
    <name evidence="8" type="ORF">PDESU_04762</name>
</gene>
<dbReference type="InterPro" id="IPR036510">
    <property type="entry name" value="Ribosomal_bS20_sf"/>
</dbReference>
<dbReference type="Gene3D" id="1.20.58.110">
    <property type="entry name" value="Ribosomal protein S20"/>
    <property type="match status" value="1"/>
</dbReference>
<keyword evidence="3 7" id="KW-0694">RNA-binding</keyword>
<dbReference type="GO" id="GO:1990904">
    <property type="term" value="C:ribonucleoprotein complex"/>
    <property type="evidence" value="ECO:0007669"/>
    <property type="project" value="UniProtKB-KW"/>
</dbReference>
<evidence type="ECO:0000256" key="3">
    <source>
        <dbReference type="ARBA" id="ARBA00022884"/>
    </source>
</evidence>
<dbReference type="HAMAP" id="MF_00500">
    <property type="entry name" value="Ribosomal_bS20"/>
    <property type="match status" value="1"/>
</dbReference>
<dbReference type="AlphaFoldDB" id="A0A6C2U7T9"/>
<evidence type="ECO:0000256" key="6">
    <source>
        <dbReference type="ARBA" id="ARBA00035136"/>
    </source>
</evidence>
<name>A0A6C2U7T9_PONDE</name>
<dbReference type="Proteomes" id="UP000366872">
    <property type="component" value="Unassembled WGS sequence"/>
</dbReference>
<keyword evidence="5 7" id="KW-0687">Ribonucleoprotein</keyword>
<evidence type="ECO:0000256" key="2">
    <source>
        <dbReference type="ARBA" id="ARBA00022730"/>
    </source>
</evidence>
<evidence type="ECO:0000256" key="1">
    <source>
        <dbReference type="ARBA" id="ARBA00003134"/>
    </source>
</evidence>
<dbReference type="GO" id="GO:0006412">
    <property type="term" value="P:translation"/>
    <property type="evidence" value="ECO:0007669"/>
    <property type="project" value="UniProtKB-UniRule"/>
</dbReference>
<evidence type="ECO:0000256" key="4">
    <source>
        <dbReference type="ARBA" id="ARBA00022980"/>
    </source>
</evidence>
<accession>A0A6C2U7T9</accession>
<protein>
    <recommendedName>
        <fullName evidence="6 7">Small ribosomal subunit protein bS20</fullName>
    </recommendedName>
</protein>
<dbReference type="EMBL" id="CAAHFG010000003">
    <property type="protein sequence ID" value="VGO16172.1"/>
    <property type="molecule type" value="Genomic_DNA"/>
</dbReference>
<sequence>MPNLKSAKKRMRQNVVRHDRNLQVRTRVKSARRSMMEALEAKDAEAGAVALRTYSSVLDKAAKVGVIKKNTAIRRKTNAANGLRKIA</sequence>
<evidence type="ECO:0000256" key="5">
    <source>
        <dbReference type="ARBA" id="ARBA00023274"/>
    </source>
</evidence>
<keyword evidence="9" id="KW-1185">Reference proteome</keyword>
<dbReference type="NCBIfam" id="TIGR00029">
    <property type="entry name" value="S20"/>
    <property type="match status" value="1"/>
</dbReference>
<dbReference type="Pfam" id="PF01649">
    <property type="entry name" value="Ribosomal_S20p"/>
    <property type="match status" value="1"/>
</dbReference>
<proteinExistence type="inferred from homology"/>
<evidence type="ECO:0000313" key="8">
    <source>
        <dbReference type="EMBL" id="VGO16172.1"/>
    </source>
</evidence>
<dbReference type="GO" id="GO:0003735">
    <property type="term" value="F:structural constituent of ribosome"/>
    <property type="evidence" value="ECO:0007669"/>
    <property type="project" value="InterPro"/>
</dbReference>
<keyword evidence="2 7" id="KW-0699">rRNA-binding</keyword>
<dbReference type="SUPFAM" id="SSF46992">
    <property type="entry name" value="Ribosomal protein S20"/>
    <property type="match status" value="1"/>
</dbReference>
<comment type="similarity">
    <text evidence="7">Belongs to the bacterial ribosomal protein bS20 family.</text>
</comment>
<organism evidence="8 9">
    <name type="scientific">Pontiella desulfatans</name>
    <dbReference type="NCBI Taxonomy" id="2750659"/>
    <lineage>
        <taxon>Bacteria</taxon>
        <taxon>Pseudomonadati</taxon>
        <taxon>Kiritimatiellota</taxon>
        <taxon>Kiritimatiellia</taxon>
        <taxon>Kiritimatiellales</taxon>
        <taxon>Pontiellaceae</taxon>
        <taxon>Pontiella</taxon>
    </lineage>
</organism>
<evidence type="ECO:0000256" key="7">
    <source>
        <dbReference type="HAMAP-Rule" id="MF_00500"/>
    </source>
</evidence>